<feature type="compositionally biased region" description="Pro residues" evidence="1">
    <location>
        <begin position="325"/>
        <end position="337"/>
    </location>
</feature>
<feature type="compositionally biased region" description="Polar residues" evidence="1">
    <location>
        <begin position="165"/>
        <end position="183"/>
    </location>
</feature>
<feature type="region of interest" description="Disordered" evidence="1">
    <location>
        <begin position="135"/>
        <end position="183"/>
    </location>
</feature>
<evidence type="ECO:0000256" key="1">
    <source>
        <dbReference type="SAM" id="MobiDB-lite"/>
    </source>
</evidence>
<evidence type="ECO:0000313" key="3">
    <source>
        <dbReference type="Proteomes" id="UP000722791"/>
    </source>
</evidence>
<sequence>GSGPRRHLYDTRSAKIPSVYYNADGSSATSILQGAAGAGGVWPLSRTPSSQRYAAAANGPRQSYDASQMSGELPARPAAAGLFNRPSAGLLASSAVYGIMRTGSGADRIAASAATPSHSEILPAPLRVRAELADGPSDSFRTVGDDPSVPLPALGRRGSVASLGQERSSTRGSPPTTASVVPTSNSVTASLRPYMGSAHNLSTAAVPEQGAAAAAAPVATTVADSVPSYSSTVDFRGPPTPHGPVSEPLYVAAMRSAVSSRMELRPPSHRASLQHLHLQQQQQLLQSQRSFGGGTRSKFGGGVVGRAVRLSLQALRNLGATVAPAPTPQPPQPPPPAAAATGSLTRGISFAHFSGASGTIGPISSIHESVDAPAWSTSMATPQMSYTISTAGSGGGGAVASSTAAAGMALMASVRAGVHQSLSKGEALSGPGASFTGVPLAASRMSSQRERSFPGGSLMEPEPVMVSGLQEALGSNVETLGEVPPSSKDGNTPLIGTRVSRAHGFSALEVEPVSSATAGAGAGAAGLG</sequence>
<proteinExistence type="predicted"/>
<evidence type="ECO:0000313" key="2">
    <source>
        <dbReference type="EMBL" id="GIM05275.1"/>
    </source>
</evidence>
<feature type="region of interest" description="Disordered" evidence="1">
    <location>
        <begin position="321"/>
        <end position="342"/>
    </location>
</feature>
<name>A0A8J4GE50_9CHLO</name>
<dbReference type="AlphaFoldDB" id="A0A8J4GE50"/>
<reference evidence="2" key="1">
    <citation type="journal article" date="2021" name="Proc. Natl. Acad. Sci. U.S.A.">
        <title>Three genomes in the algal genus Volvox reveal the fate of a haploid sex-determining region after a transition to homothallism.</title>
        <authorList>
            <person name="Yamamoto K."/>
            <person name="Hamaji T."/>
            <person name="Kawai-Toyooka H."/>
            <person name="Matsuzaki R."/>
            <person name="Takahashi F."/>
            <person name="Nishimura Y."/>
            <person name="Kawachi M."/>
            <person name="Noguchi H."/>
            <person name="Minakuchi Y."/>
            <person name="Umen J.G."/>
            <person name="Toyoda A."/>
            <person name="Nozaki H."/>
        </authorList>
    </citation>
    <scope>NUCLEOTIDE SEQUENCE</scope>
    <source>
        <strain evidence="2">NIES-3785</strain>
    </source>
</reference>
<protein>
    <submittedName>
        <fullName evidence="2">Uncharacterized protein</fullName>
    </submittedName>
</protein>
<feature type="non-terminal residue" evidence="2">
    <location>
        <position position="528"/>
    </location>
</feature>
<organism evidence="2 3">
    <name type="scientific">Volvox reticuliferus</name>
    <dbReference type="NCBI Taxonomy" id="1737510"/>
    <lineage>
        <taxon>Eukaryota</taxon>
        <taxon>Viridiplantae</taxon>
        <taxon>Chlorophyta</taxon>
        <taxon>core chlorophytes</taxon>
        <taxon>Chlorophyceae</taxon>
        <taxon>CS clade</taxon>
        <taxon>Chlamydomonadales</taxon>
        <taxon>Volvocaceae</taxon>
        <taxon>Volvox</taxon>
    </lineage>
</organism>
<feature type="non-terminal residue" evidence="2">
    <location>
        <position position="1"/>
    </location>
</feature>
<dbReference type="EMBL" id="BNCQ01000018">
    <property type="protein sequence ID" value="GIM05275.1"/>
    <property type="molecule type" value="Genomic_DNA"/>
</dbReference>
<accession>A0A8J4GE50</accession>
<gene>
    <name evidence="2" type="ORF">Vretimale_9727</name>
</gene>
<dbReference type="Proteomes" id="UP000722791">
    <property type="component" value="Unassembled WGS sequence"/>
</dbReference>
<comment type="caution">
    <text evidence="2">The sequence shown here is derived from an EMBL/GenBank/DDBJ whole genome shotgun (WGS) entry which is preliminary data.</text>
</comment>